<feature type="transmembrane region" description="Helical" evidence="1">
    <location>
        <begin position="38"/>
        <end position="59"/>
    </location>
</feature>
<protein>
    <submittedName>
        <fullName evidence="2">Uncharacterized protein</fullName>
    </submittedName>
</protein>
<evidence type="ECO:0000313" key="2">
    <source>
        <dbReference type="EMBL" id="MFD1862684.1"/>
    </source>
</evidence>
<dbReference type="EMBL" id="JBHUFW010000004">
    <property type="protein sequence ID" value="MFD1862684.1"/>
    <property type="molecule type" value="Genomic_DNA"/>
</dbReference>
<comment type="caution">
    <text evidence="2">The sequence shown here is derived from an EMBL/GenBank/DDBJ whole genome shotgun (WGS) entry which is preliminary data.</text>
</comment>
<keyword evidence="1" id="KW-1133">Transmembrane helix</keyword>
<keyword evidence="3" id="KW-1185">Reference proteome</keyword>
<keyword evidence="1" id="KW-0812">Transmembrane</keyword>
<evidence type="ECO:0000313" key="3">
    <source>
        <dbReference type="Proteomes" id="UP001597273"/>
    </source>
</evidence>
<reference evidence="3" key="1">
    <citation type="journal article" date="2019" name="Int. J. Syst. Evol. Microbiol.">
        <title>The Global Catalogue of Microorganisms (GCM) 10K type strain sequencing project: providing services to taxonomists for standard genome sequencing and annotation.</title>
        <authorList>
            <consortium name="The Broad Institute Genomics Platform"/>
            <consortium name="The Broad Institute Genome Sequencing Center for Infectious Disease"/>
            <person name="Wu L."/>
            <person name="Ma J."/>
        </authorList>
    </citation>
    <scope>NUCLEOTIDE SEQUENCE [LARGE SCALE GENOMIC DNA]</scope>
    <source>
        <strain evidence="3">CGMCC 1.15475</strain>
    </source>
</reference>
<sequence length="69" mass="7865">MRSKIGIILDIFILLIGPWILYTRIVEIMENGASVYPIISIIIITLAVLFSIYNLYLVLASKQQQTPKK</sequence>
<gene>
    <name evidence="2" type="ORF">ACFSDB_07060</name>
</gene>
<evidence type="ECO:0000256" key="1">
    <source>
        <dbReference type="SAM" id="Phobius"/>
    </source>
</evidence>
<dbReference type="RefSeq" id="WP_204892283.1">
    <property type="nucleotide sequence ID" value="NZ_JBHUFW010000004.1"/>
</dbReference>
<organism evidence="2 3">
    <name type="scientific">Planococcus chinensis</name>
    <dbReference type="NCBI Taxonomy" id="272917"/>
    <lineage>
        <taxon>Bacteria</taxon>
        <taxon>Bacillati</taxon>
        <taxon>Bacillota</taxon>
        <taxon>Bacilli</taxon>
        <taxon>Bacillales</taxon>
        <taxon>Caryophanaceae</taxon>
        <taxon>Planococcus</taxon>
    </lineage>
</organism>
<feature type="transmembrane region" description="Helical" evidence="1">
    <location>
        <begin position="7"/>
        <end position="26"/>
    </location>
</feature>
<accession>A0ABW4QGK1</accession>
<name>A0ABW4QGK1_9BACL</name>
<dbReference type="Proteomes" id="UP001597273">
    <property type="component" value="Unassembled WGS sequence"/>
</dbReference>
<keyword evidence="1" id="KW-0472">Membrane</keyword>
<proteinExistence type="predicted"/>